<evidence type="ECO:0000256" key="7">
    <source>
        <dbReference type="SAM" id="Phobius"/>
    </source>
</evidence>
<feature type="transmembrane region" description="Helical" evidence="7">
    <location>
        <begin position="328"/>
        <end position="352"/>
    </location>
</feature>
<dbReference type="InterPro" id="IPR050250">
    <property type="entry name" value="Macrolide_Exporter_MacB"/>
</dbReference>
<evidence type="ECO:0000256" key="5">
    <source>
        <dbReference type="ARBA" id="ARBA00023136"/>
    </source>
</evidence>
<dbReference type="RefSeq" id="WP_008519216.1">
    <property type="nucleotide sequence ID" value="NZ_ACJM01000028.1"/>
</dbReference>
<feature type="domain" description="MacB-like periplasmic core" evidence="9">
    <location>
        <begin position="19"/>
        <end position="247"/>
    </location>
</feature>
<keyword evidence="3 7" id="KW-0812">Transmembrane</keyword>
<dbReference type="GO" id="GO:0005886">
    <property type="term" value="C:plasma membrane"/>
    <property type="evidence" value="ECO:0007669"/>
    <property type="project" value="UniProtKB-SubCell"/>
</dbReference>
<dbReference type="STRING" id="555088.DealDRAFT_3116"/>
<evidence type="ECO:0000256" key="2">
    <source>
        <dbReference type="ARBA" id="ARBA00022475"/>
    </source>
</evidence>
<comment type="subcellular location">
    <subcellularLocation>
        <location evidence="1">Cell membrane</location>
        <topology evidence="1">Multi-pass membrane protein</topology>
    </subcellularLocation>
</comment>
<sequence length="855" mass="94881">MSILKHLTLRMLKLNKKRTLVTIVGIILSAAMITGVSSITASFQDYFMQRAIETDGNYHASFYDVETDNIRYIADNPFAKETMLSRNRGFAAFDEATNELKPYLFIKEYDAVAMEHMPIHLAEGRFPQSHGEMVITEDVQAIGGSRYDIGQSVTLEIGDRVDQGIVLTGEWFQETETLQTQATATYTITGIISRPDFESGSSPGYTVVTYLDAEKLQSSERINVSILGQNPRNIFEKVPEIADNAEVESYSYNNNLLREMGVSQNNNLDNFLYSITLIIILLISVGSITVIYNAFAISVSERKKQFGMLASVGATPGQIRRSVFFEGLILGGIGIPIGILSGLGGIGVTLGIVNRLLIEPMFMGNAVLRLVVSPAVILITIFFVATIIFLSAFIPAKLAARISPIDAIRLNTDINIKGKALKTSRLSRYLFGIEGELALKNLKRNRKRYRATVFSLVISIILFVTISSFMQYGFVSTNMYYGELPYNVTVRDHRNADVQQAFYNQVAAMEGVERYSVVRTIWAVADNLDRSQFSSYAQENLIEFLVNEGGNYYYDFNILALGEKEFAAYVAEIGVESAKLQDTENPRGILLNKGVANDGRVQEIELLSLRSGDKVSLADGYSFWDSNEAKMKIEIGAVTDIRPFGINNLGVSMVNLIVADEVFDKLLESVPEESPVSGQLFIQAEDSAGLVDGINELARQSGNNSLAVSDISAQQEELNNTRTVFAIFLYGFLTLITLIGVTNIFNTISTNVALRRREFAMLKSVGLTPKGFNRMINYESIFYGLKALMYGLPISIAISVLIYNSFSNMFGFAFVLPWREIAYCIIGVFIIVFLTMMHASLKLKSENIIDALKAE</sequence>
<dbReference type="eggNOG" id="COG0577">
    <property type="taxonomic scope" value="Bacteria"/>
</dbReference>
<name>C0GKV7_DETAL</name>
<evidence type="ECO:0008006" key="12">
    <source>
        <dbReference type="Google" id="ProtNLM"/>
    </source>
</evidence>
<evidence type="ECO:0000313" key="11">
    <source>
        <dbReference type="Proteomes" id="UP000006443"/>
    </source>
</evidence>
<proteinExistence type="inferred from homology"/>
<protein>
    <recommendedName>
        <fullName evidence="12">ABC3 transporter permease protein domain-containing protein</fullName>
    </recommendedName>
</protein>
<keyword evidence="11" id="KW-1185">Reference proteome</keyword>
<feature type="transmembrane region" description="Helical" evidence="7">
    <location>
        <begin position="809"/>
        <end position="834"/>
    </location>
</feature>
<accession>C0GKV7</accession>
<feature type="transmembrane region" description="Helical" evidence="7">
    <location>
        <begin position="780"/>
        <end position="803"/>
    </location>
</feature>
<feature type="transmembrane region" description="Helical" evidence="7">
    <location>
        <begin position="271"/>
        <end position="295"/>
    </location>
</feature>
<feature type="transmembrane region" description="Helical" evidence="7">
    <location>
        <begin position="372"/>
        <end position="394"/>
    </location>
</feature>
<dbReference type="InterPro" id="IPR025857">
    <property type="entry name" value="MacB_PCD"/>
</dbReference>
<dbReference type="InterPro" id="IPR003838">
    <property type="entry name" value="ABC3_permease_C"/>
</dbReference>
<feature type="domain" description="ABC3 transporter permease C-terminal" evidence="8">
    <location>
        <begin position="732"/>
        <end position="847"/>
    </location>
</feature>
<evidence type="ECO:0000256" key="1">
    <source>
        <dbReference type="ARBA" id="ARBA00004651"/>
    </source>
</evidence>
<evidence type="ECO:0000256" key="6">
    <source>
        <dbReference type="ARBA" id="ARBA00038076"/>
    </source>
</evidence>
<evidence type="ECO:0000256" key="3">
    <source>
        <dbReference type="ARBA" id="ARBA00022692"/>
    </source>
</evidence>
<feature type="transmembrane region" description="Helical" evidence="7">
    <location>
        <begin position="453"/>
        <end position="474"/>
    </location>
</feature>
<dbReference type="OrthoDB" id="9793166at2"/>
<comment type="similarity">
    <text evidence="6">Belongs to the ABC-4 integral membrane protein family.</text>
</comment>
<feature type="domain" description="ABC3 transporter permease C-terminal" evidence="8">
    <location>
        <begin position="278"/>
        <end position="404"/>
    </location>
</feature>
<evidence type="ECO:0000259" key="9">
    <source>
        <dbReference type="Pfam" id="PF12704"/>
    </source>
</evidence>
<reference evidence="10 11" key="1">
    <citation type="submission" date="2009-02" db="EMBL/GenBank/DDBJ databases">
        <title>Sequencing of the draft genome and assembly of Dethiobacter alkaliphilus AHT 1.</title>
        <authorList>
            <consortium name="US DOE Joint Genome Institute (JGI-PGF)"/>
            <person name="Lucas S."/>
            <person name="Copeland A."/>
            <person name="Lapidus A."/>
            <person name="Glavina del Rio T."/>
            <person name="Dalin E."/>
            <person name="Tice H."/>
            <person name="Bruce D."/>
            <person name="Goodwin L."/>
            <person name="Pitluck S."/>
            <person name="Larimer F."/>
            <person name="Land M.L."/>
            <person name="Hauser L."/>
            <person name="Muyzer G."/>
        </authorList>
    </citation>
    <scope>NUCLEOTIDE SEQUENCE [LARGE SCALE GENOMIC DNA]</scope>
    <source>
        <strain evidence="10 11">AHT 1</strain>
    </source>
</reference>
<dbReference type="Proteomes" id="UP000006443">
    <property type="component" value="Unassembled WGS sequence"/>
</dbReference>
<comment type="caution">
    <text evidence="10">The sequence shown here is derived from an EMBL/GenBank/DDBJ whole genome shotgun (WGS) entry which is preliminary data.</text>
</comment>
<dbReference type="PANTHER" id="PTHR30572:SF4">
    <property type="entry name" value="ABC TRANSPORTER PERMEASE YTRF"/>
    <property type="match status" value="1"/>
</dbReference>
<gene>
    <name evidence="10" type="ORF">DealDRAFT_3116</name>
</gene>
<keyword evidence="4 7" id="KW-1133">Transmembrane helix</keyword>
<dbReference type="GO" id="GO:0022857">
    <property type="term" value="F:transmembrane transporter activity"/>
    <property type="evidence" value="ECO:0007669"/>
    <property type="project" value="TreeGrafter"/>
</dbReference>
<keyword evidence="2" id="KW-1003">Cell membrane</keyword>
<evidence type="ECO:0000259" key="8">
    <source>
        <dbReference type="Pfam" id="PF02687"/>
    </source>
</evidence>
<dbReference type="Pfam" id="PF02687">
    <property type="entry name" value="FtsX"/>
    <property type="match status" value="2"/>
</dbReference>
<organism evidence="10 11">
    <name type="scientific">Dethiobacter alkaliphilus AHT 1</name>
    <dbReference type="NCBI Taxonomy" id="555088"/>
    <lineage>
        <taxon>Bacteria</taxon>
        <taxon>Bacillati</taxon>
        <taxon>Bacillota</taxon>
        <taxon>Dethiobacteria</taxon>
        <taxon>Dethiobacterales</taxon>
        <taxon>Dethiobacteraceae</taxon>
        <taxon>Dethiobacter</taxon>
    </lineage>
</organism>
<feature type="transmembrane region" description="Helical" evidence="7">
    <location>
        <begin position="724"/>
        <end position="748"/>
    </location>
</feature>
<evidence type="ECO:0000313" key="10">
    <source>
        <dbReference type="EMBL" id="EEG76039.1"/>
    </source>
</evidence>
<dbReference type="PANTHER" id="PTHR30572">
    <property type="entry name" value="MEMBRANE COMPONENT OF TRANSPORTER-RELATED"/>
    <property type="match status" value="1"/>
</dbReference>
<dbReference type="EMBL" id="ACJM01000028">
    <property type="protein sequence ID" value="EEG76039.1"/>
    <property type="molecule type" value="Genomic_DNA"/>
</dbReference>
<dbReference type="AlphaFoldDB" id="C0GKV7"/>
<dbReference type="Pfam" id="PF12704">
    <property type="entry name" value="MacB_PCD"/>
    <property type="match status" value="1"/>
</dbReference>
<keyword evidence="5 7" id="KW-0472">Membrane</keyword>
<evidence type="ECO:0000256" key="4">
    <source>
        <dbReference type="ARBA" id="ARBA00022989"/>
    </source>
</evidence>